<dbReference type="UniPathway" id="UPA00560"/>
<dbReference type="STRING" id="694430.Natoc_0230"/>
<comment type="caution">
    <text evidence="5">Lacks conserved residue(s) required for the propagation of feature annotation.</text>
</comment>
<keyword evidence="1 5" id="KW-0846">Cobalamin</keyword>
<comment type="cofactor">
    <cofactor evidence="5">
        <name>adenosylcob(III)alamin</name>
        <dbReference type="ChEBI" id="CHEBI:18408"/>
    </cofactor>
    <text evidence="5">Binds between the large and small subunits.</text>
</comment>
<evidence type="ECO:0000256" key="4">
    <source>
        <dbReference type="ARBA" id="ARBA00024446"/>
    </source>
</evidence>
<dbReference type="KEGG" id="nou:Natoc_0230"/>
<dbReference type="PIRSF" id="PIRSF018982">
    <property type="entry name" value="EutC"/>
    <property type="match status" value="1"/>
</dbReference>
<keyword evidence="2 5" id="KW-0456">Lyase</keyword>
<evidence type="ECO:0000256" key="5">
    <source>
        <dbReference type="HAMAP-Rule" id="MF_00601"/>
    </source>
</evidence>
<protein>
    <recommendedName>
        <fullName evidence="5">Putative ethanolamine ammonia-lyase small subunit</fullName>
        <shortName evidence="5">EAL small subunit</shortName>
        <ecNumber evidence="5">4.3.1.7</ecNumber>
    </recommendedName>
</protein>
<dbReference type="AlphaFoldDB" id="L0JSW3"/>
<feature type="compositionally biased region" description="Basic and acidic residues" evidence="6">
    <location>
        <begin position="38"/>
        <end position="48"/>
    </location>
</feature>
<dbReference type="Pfam" id="PF05985">
    <property type="entry name" value="EutC"/>
    <property type="match status" value="1"/>
</dbReference>
<keyword evidence="3 5" id="KW-0170">Cobalt</keyword>
<dbReference type="GO" id="GO:0009350">
    <property type="term" value="C:ethanolamine ammonia-lyase complex"/>
    <property type="evidence" value="ECO:0007669"/>
    <property type="project" value="UniProtKB-UniRule"/>
</dbReference>
<dbReference type="GeneID" id="14405258"/>
<dbReference type="InterPro" id="IPR042255">
    <property type="entry name" value="EutC_N"/>
</dbReference>
<evidence type="ECO:0000313" key="8">
    <source>
        <dbReference type="Proteomes" id="UP000010878"/>
    </source>
</evidence>
<dbReference type="HOGENOM" id="CLU_068224_1_0_2"/>
<feature type="binding site" evidence="5">
    <location>
        <position position="201"/>
    </location>
    <ligand>
        <name>adenosylcob(III)alamin</name>
        <dbReference type="ChEBI" id="CHEBI:18408"/>
    </ligand>
</feature>
<dbReference type="RefSeq" id="WP_015319563.1">
    <property type="nucleotide sequence ID" value="NC_019974.1"/>
</dbReference>
<sequence>MASDANSDADGPEPTADRDAEIETEVGDDDDQDGPDEDALRRIADRTPTRLGVGRSGPRPTTESLLAFRADHAVARDAVHSRVDDELLAELELVELRTRVEDADQYLARPDLGRELDAESRERLREECEPEPEVQLIVSDGLSSTAVEANVPELLPILRDGLADRGISVGSPVFVEFGRVDVMDAIGEELGADCCVILIGERPGLGSAESLSAYLVYGPERGTATSKKSVVSNVHDGGLPPVEAGAELVELIEDTLAAEASGIDLREDDREFRES</sequence>
<evidence type="ECO:0000256" key="6">
    <source>
        <dbReference type="SAM" id="MobiDB-lite"/>
    </source>
</evidence>
<dbReference type="Proteomes" id="UP000010878">
    <property type="component" value="Chromosome"/>
</dbReference>
<feature type="compositionally biased region" description="Acidic residues" evidence="6">
    <location>
        <begin position="22"/>
        <end position="37"/>
    </location>
</feature>
<gene>
    <name evidence="5" type="primary">eutC</name>
    <name evidence="7" type="ORF">Natoc_0230</name>
</gene>
<comment type="catalytic activity">
    <reaction evidence="5">
        <text>ethanolamine = acetaldehyde + NH4(+)</text>
        <dbReference type="Rhea" id="RHEA:15313"/>
        <dbReference type="ChEBI" id="CHEBI:15343"/>
        <dbReference type="ChEBI" id="CHEBI:28938"/>
        <dbReference type="ChEBI" id="CHEBI:57603"/>
        <dbReference type="EC" id="4.3.1.7"/>
    </reaction>
</comment>
<dbReference type="OrthoDB" id="203680at2157"/>
<dbReference type="InterPro" id="IPR009246">
    <property type="entry name" value="EutC"/>
</dbReference>
<name>L0JSW3_9EURY</name>
<dbReference type="GO" id="GO:0006520">
    <property type="term" value="P:amino acid metabolic process"/>
    <property type="evidence" value="ECO:0007669"/>
    <property type="project" value="InterPro"/>
</dbReference>
<dbReference type="HAMAP" id="MF_00601">
    <property type="entry name" value="EutC"/>
    <property type="match status" value="1"/>
</dbReference>
<dbReference type="GO" id="GO:0008851">
    <property type="term" value="F:ethanolamine ammonia-lyase activity"/>
    <property type="evidence" value="ECO:0007669"/>
    <property type="project" value="UniProtKB-UniRule"/>
</dbReference>
<dbReference type="PANTHER" id="PTHR39330">
    <property type="entry name" value="ETHANOLAMINE AMMONIA-LYASE LIGHT CHAIN"/>
    <property type="match status" value="1"/>
</dbReference>
<keyword evidence="4" id="KW-1283">Bacterial microcompartment</keyword>
<dbReference type="Gene3D" id="3.40.50.11240">
    <property type="entry name" value="Ethanolamine ammonia-lyase light chain (EutC)"/>
    <property type="match status" value="1"/>
</dbReference>
<accession>L0JSW3</accession>
<reference evidence="7 8" key="1">
    <citation type="submission" date="2012-11" db="EMBL/GenBank/DDBJ databases">
        <title>FINISHED of Natronococcus occultus SP4, DSM 3396.</title>
        <authorList>
            <consortium name="DOE Joint Genome Institute"/>
            <person name="Eisen J."/>
            <person name="Huntemann M."/>
            <person name="Wei C.-L."/>
            <person name="Han J."/>
            <person name="Detter J.C."/>
            <person name="Han C."/>
            <person name="Tapia R."/>
            <person name="Chen A."/>
            <person name="Kyrpides N."/>
            <person name="Mavromatis K."/>
            <person name="Markowitz V."/>
            <person name="Szeto E."/>
            <person name="Ivanova N."/>
            <person name="Mikhailova N."/>
            <person name="Ovchinnikova G."/>
            <person name="Pagani I."/>
            <person name="Pati A."/>
            <person name="Goodwin L."/>
            <person name="Nordberg H.P."/>
            <person name="Cantor M.N."/>
            <person name="Hua S.X."/>
            <person name="Woyke T."/>
            <person name="Eisen J."/>
            <person name="Klenk H.-P."/>
            <person name="Klenk H.-P."/>
        </authorList>
    </citation>
    <scope>NUCLEOTIDE SEQUENCE [LARGE SCALE GENOMIC DNA]</scope>
    <source>
        <strain evidence="7 8">SP4</strain>
    </source>
</reference>
<dbReference type="GO" id="GO:0046336">
    <property type="term" value="P:ethanolamine catabolic process"/>
    <property type="evidence" value="ECO:0007669"/>
    <property type="project" value="UniProtKB-UniRule"/>
</dbReference>
<organism evidence="7 8">
    <name type="scientific">Natronococcus occultus SP4</name>
    <dbReference type="NCBI Taxonomy" id="694430"/>
    <lineage>
        <taxon>Archaea</taxon>
        <taxon>Methanobacteriati</taxon>
        <taxon>Methanobacteriota</taxon>
        <taxon>Stenosarchaea group</taxon>
        <taxon>Halobacteria</taxon>
        <taxon>Halobacteriales</taxon>
        <taxon>Natrialbaceae</taxon>
        <taxon>Natronococcus</taxon>
    </lineage>
</organism>
<dbReference type="Gene3D" id="1.10.30.40">
    <property type="entry name" value="Ethanolamine ammonia-lyase light chain (EutC), N-terminal domain"/>
    <property type="match status" value="1"/>
</dbReference>
<evidence type="ECO:0000256" key="1">
    <source>
        <dbReference type="ARBA" id="ARBA00022628"/>
    </source>
</evidence>
<comment type="similarity">
    <text evidence="5">Belongs to the EutC family.</text>
</comment>
<comment type="function">
    <text evidence="5">May catalyze the deamination of various vicinal amino-alcohols to oxo compounds.Would allow this organism to utilize ethanolamine as the sole source of nitrogen and carbon in the presence of external vitamin B12.</text>
</comment>
<dbReference type="InterPro" id="IPR042251">
    <property type="entry name" value="EutC_C"/>
</dbReference>
<keyword evidence="8" id="KW-1185">Reference proteome</keyword>
<comment type="subunit">
    <text evidence="5">The basic unit is a heterodimer which dimerizes to form tetramers. The heterotetramers trimerize; 6 large subunits form a core ring with 6 small subunits projecting outwards.</text>
</comment>
<feature type="region of interest" description="Disordered" evidence="6">
    <location>
        <begin position="1"/>
        <end position="62"/>
    </location>
</feature>
<feature type="binding site" evidence="5">
    <location>
        <position position="180"/>
    </location>
    <ligand>
        <name>adenosylcob(III)alamin</name>
        <dbReference type="ChEBI" id="CHEBI:18408"/>
    </ligand>
</feature>
<dbReference type="SMR" id="L0JSW3"/>
<evidence type="ECO:0000256" key="3">
    <source>
        <dbReference type="ARBA" id="ARBA00023285"/>
    </source>
</evidence>
<evidence type="ECO:0000313" key="7">
    <source>
        <dbReference type="EMBL" id="AGB36107.1"/>
    </source>
</evidence>
<dbReference type="GO" id="GO:0031419">
    <property type="term" value="F:cobalamin binding"/>
    <property type="evidence" value="ECO:0007669"/>
    <property type="project" value="UniProtKB-UniRule"/>
</dbReference>
<evidence type="ECO:0000256" key="2">
    <source>
        <dbReference type="ARBA" id="ARBA00023239"/>
    </source>
</evidence>
<dbReference type="eggNOG" id="arCOG13697">
    <property type="taxonomic scope" value="Archaea"/>
</dbReference>
<dbReference type="EMBL" id="CP003929">
    <property type="protein sequence ID" value="AGB36107.1"/>
    <property type="molecule type" value="Genomic_DNA"/>
</dbReference>
<dbReference type="EC" id="4.3.1.7" evidence="5"/>
<dbReference type="PANTHER" id="PTHR39330:SF1">
    <property type="entry name" value="ETHANOLAMINE AMMONIA-LYASE SMALL SUBUNIT"/>
    <property type="match status" value="1"/>
</dbReference>
<comment type="pathway">
    <text evidence="5">Amine and polyamine degradation; ethanolamine degradation.</text>
</comment>
<dbReference type="NCBIfam" id="NF003971">
    <property type="entry name" value="PRK05465.1"/>
    <property type="match status" value="1"/>
</dbReference>
<proteinExistence type="inferred from homology"/>